<organism evidence="1 2">
    <name type="scientific">Diphasiastrum complanatum</name>
    <name type="common">Issler's clubmoss</name>
    <name type="synonym">Lycopodium complanatum</name>
    <dbReference type="NCBI Taxonomy" id="34168"/>
    <lineage>
        <taxon>Eukaryota</taxon>
        <taxon>Viridiplantae</taxon>
        <taxon>Streptophyta</taxon>
        <taxon>Embryophyta</taxon>
        <taxon>Tracheophyta</taxon>
        <taxon>Lycopodiopsida</taxon>
        <taxon>Lycopodiales</taxon>
        <taxon>Lycopodiaceae</taxon>
        <taxon>Lycopodioideae</taxon>
        <taxon>Diphasiastrum</taxon>
    </lineage>
</organism>
<protein>
    <submittedName>
        <fullName evidence="1">Uncharacterized protein</fullName>
    </submittedName>
</protein>
<evidence type="ECO:0000313" key="2">
    <source>
        <dbReference type="Proteomes" id="UP001162992"/>
    </source>
</evidence>
<dbReference type="EMBL" id="CM055102">
    <property type="protein sequence ID" value="KAJ7538499.1"/>
    <property type="molecule type" value="Genomic_DNA"/>
</dbReference>
<gene>
    <name evidence="1" type="ORF">O6H91_11G051100</name>
</gene>
<accession>A0ACC2C8X1</accession>
<comment type="caution">
    <text evidence="1">The sequence shown here is derived from an EMBL/GenBank/DDBJ whole genome shotgun (WGS) entry which is preliminary data.</text>
</comment>
<proteinExistence type="predicted"/>
<evidence type="ECO:0000313" key="1">
    <source>
        <dbReference type="EMBL" id="KAJ7538499.1"/>
    </source>
</evidence>
<dbReference type="Proteomes" id="UP001162992">
    <property type="component" value="Chromosome 11"/>
</dbReference>
<keyword evidence="2" id="KW-1185">Reference proteome</keyword>
<reference evidence="2" key="1">
    <citation type="journal article" date="2024" name="Proc. Natl. Acad. Sci. U.S.A.">
        <title>Extraordinary preservation of gene collinearity over three hundred million years revealed in homosporous lycophytes.</title>
        <authorList>
            <person name="Li C."/>
            <person name="Wickell D."/>
            <person name="Kuo L.Y."/>
            <person name="Chen X."/>
            <person name="Nie B."/>
            <person name="Liao X."/>
            <person name="Peng D."/>
            <person name="Ji J."/>
            <person name="Jenkins J."/>
            <person name="Williams M."/>
            <person name="Shu S."/>
            <person name="Plott C."/>
            <person name="Barry K."/>
            <person name="Rajasekar S."/>
            <person name="Grimwood J."/>
            <person name="Han X."/>
            <person name="Sun S."/>
            <person name="Hou Z."/>
            <person name="He W."/>
            <person name="Dai G."/>
            <person name="Sun C."/>
            <person name="Schmutz J."/>
            <person name="Leebens-Mack J.H."/>
            <person name="Li F.W."/>
            <person name="Wang L."/>
        </authorList>
    </citation>
    <scope>NUCLEOTIDE SEQUENCE [LARGE SCALE GENOMIC DNA]</scope>
    <source>
        <strain evidence="2">cv. PW_Plant_1</strain>
    </source>
</reference>
<sequence>MTPIDDAPSMSFSRLLPFEARKKGKTTDEFEEEEYLKWDPAERLGSDVMQLHIFSNLDARSLAQCSLVCKRWKGLSQVDSLWAPLCFQLWQRRAHLPLRLMHAKYPVGAYEVYSISMADSLQKELLREEMCARIWEIQVKPSCGPYWISLDPSSHGGAPLRRYFHCDGSLTADVNDPIWGGQESCWSFVKGGDGSSHQFVKINYWPVFRVLHLSDGRWQLDNVWASYTTQRSLPFETNHQTWRKLCKRCHSPRLLTTGPKMLDYIVSPSSSNQSNEQDLENLDNVKMFNPYELLANSDKV</sequence>
<name>A0ACC2C8X1_DIPCM</name>